<organism evidence="1 2">
    <name type="scientific">Mortierella polycephala</name>
    <dbReference type="NCBI Taxonomy" id="41804"/>
    <lineage>
        <taxon>Eukaryota</taxon>
        <taxon>Fungi</taxon>
        <taxon>Fungi incertae sedis</taxon>
        <taxon>Mucoromycota</taxon>
        <taxon>Mortierellomycotina</taxon>
        <taxon>Mortierellomycetes</taxon>
        <taxon>Mortierellales</taxon>
        <taxon>Mortierellaceae</taxon>
        <taxon>Mortierella</taxon>
    </lineage>
</organism>
<reference evidence="1" key="1">
    <citation type="journal article" date="2020" name="Fungal Divers.">
        <title>Resolving the Mortierellaceae phylogeny through synthesis of multi-gene phylogenetics and phylogenomics.</title>
        <authorList>
            <person name="Vandepol N."/>
            <person name="Liber J."/>
            <person name="Desiro A."/>
            <person name="Na H."/>
            <person name="Kennedy M."/>
            <person name="Barry K."/>
            <person name="Grigoriev I.V."/>
            <person name="Miller A.N."/>
            <person name="O'Donnell K."/>
            <person name="Stajich J.E."/>
            <person name="Bonito G."/>
        </authorList>
    </citation>
    <scope>NUCLEOTIDE SEQUENCE</scope>
    <source>
        <strain evidence="1">KOD948</strain>
    </source>
</reference>
<dbReference type="EMBL" id="JAAAJA010000562">
    <property type="protein sequence ID" value="KAG0251833.1"/>
    <property type="molecule type" value="Genomic_DNA"/>
</dbReference>
<feature type="non-terminal residue" evidence="1">
    <location>
        <position position="235"/>
    </location>
</feature>
<evidence type="ECO:0000313" key="1">
    <source>
        <dbReference type="EMBL" id="KAG0251833.1"/>
    </source>
</evidence>
<dbReference type="InterPro" id="IPR029044">
    <property type="entry name" value="Nucleotide-diphossugar_trans"/>
</dbReference>
<keyword evidence="2" id="KW-1185">Reference proteome</keyword>
<evidence type="ECO:0000313" key="2">
    <source>
        <dbReference type="Proteomes" id="UP000726737"/>
    </source>
</evidence>
<comment type="caution">
    <text evidence="1">The sequence shown here is derived from an EMBL/GenBank/DDBJ whole genome shotgun (WGS) entry which is preliminary data.</text>
</comment>
<dbReference type="OrthoDB" id="2398757at2759"/>
<gene>
    <name evidence="1" type="ORF">BG011_007355</name>
</gene>
<name>A0A9P6PR94_9FUNG</name>
<dbReference type="SUPFAM" id="SSF53448">
    <property type="entry name" value="Nucleotide-diphospho-sugar transferases"/>
    <property type="match status" value="1"/>
</dbReference>
<proteinExistence type="predicted"/>
<dbReference type="AlphaFoldDB" id="A0A9P6PR94"/>
<protein>
    <submittedName>
        <fullName evidence="1">Uncharacterized protein</fullName>
    </submittedName>
</protein>
<accession>A0A9P6PR94</accession>
<sequence>MALLVSTMRLQTEYHTWRNRMDVEVNLRVLSGNSSTTTASVAAAAAYEIYMYIGCTVSPFAAVLWHFNQAVKVCDAANLDSACNIKMKKNYDYDELAFKAKDWLLSEEFNAIMDKNEVIVKLDDDTIIAKDTLDRLVGEFMAGDCQYAGNMRYHGDERIFWSNGPLFMVKTGHLRRMLKENSNVLSYFKKAEDVQMGALLRITDDKLVCNVNLDTFRHRYYEDKRLSIRYKPYVK</sequence>
<dbReference type="Proteomes" id="UP000726737">
    <property type="component" value="Unassembled WGS sequence"/>
</dbReference>